<evidence type="ECO:0000256" key="1">
    <source>
        <dbReference type="ARBA" id="ARBA00009986"/>
    </source>
</evidence>
<dbReference type="Proteomes" id="UP000036102">
    <property type="component" value="Unassembled WGS sequence"/>
</dbReference>
<gene>
    <name evidence="4" type="ORF">Msub_12450</name>
</gene>
<reference evidence="4 5" key="1">
    <citation type="submission" date="2015-06" db="EMBL/GenBank/DDBJ databases">
        <title>Marinobacter subterrani, a genetically tractable neutrophilic iron-oxidizing strain isolated from the Soudan Iron Mine.</title>
        <authorList>
            <person name="Bonis B.M."/>
            <person name="Gralnick J.A."/>
        </authorList>
    </citation>
    <scope>NUCLEOTIDE SEQUENCE [LARGE SCALE GENOMIC DNA]</scope>
    <source>
        <strain evidence="4 5">JG233</strain>
    </source>
</reference>
<evidence type="ECO:0000313" key="4">
    <source>
        <dbReference type="EMBL" id="KMQ76240.1"/>
    </source>
</evidence>
<dbReference type="OrthoDB" id="9812625at2"/>
<dbReference type="CDD" id="cd07103">
    <property type="entry name" value="ALDH_F5_SSADH_GabD"/>
    <property type="match status" value="1"/>
</dbReference>
<dbReference type="InterPro" id="IPR016162">
    <property type="entry name" value="Ald_DH_N"/>
</dbReference>
<sequence length="485" mass="52199">MNLYIEEVGKNVPVGLFVNGQWITGADKQFDVLNPATEQVIATVPSCTSEHATMAMNACDRAVPEWLSRTPRERSEVLRAIFDTMQNEKEVIARLITLEEGKTLKESSGEVDYASEFFRWYGEESLRLGGEMRQSPSGKHTIVVTHQPVGTALLITPWNFPAAMITRKIAPAIAAGCGVVVKPPKETPLTSLYLAELMQRCGVPDGLVNVLTTDDAGTLTEALTNDPRLRKISFTGSTGVGRLLLGKAADRVLNTSMELGGNGPLIVCDDADIDTAIEGAFVAKMRNAGESCIAANRLYVHDSVYDEFCDRLVARFEALKVGNGLDPAVDVGSIISRKELDKLEAIVGEAVEDGATIATGGTTLHEKGFFFAPTVLRDVEPGARILDKEVFGPIAPLVRFNDVEAVIRQANDTPYGLAAYVFSGDVGNAMKIAERLNAGIVGVNRGFVSDPAAPFGGMKESGIGREGAQDGIKEFLETQYIATSW</sequence>
<dbReference type="GO" id="GO:0036243">
    <property type="term" value="F:succinate-semialdehyde dehydrogenase (NADP+) activity"/>
    <property type="evidence" value="ECO:0007669"/>
    <property type="project" value="UniProtKB-EC"/>
</dbReference>
<evidence type="ECO:0000313" key="5">
    <source>
        <dbReference type="Proteomes" id="UP000036102"/>
    </source>
</evidence>
<dbReference type="InterPro" id="IPR050740">
    <property type="entry name" value="Aldehyde_DH_Superfamily"/>
</dbReference>
<evidence type="ECO:0000256" key="2">
    <source>
        <dbReference type="ARBA" id="ARBA00023002"/>
    </source>
</evidence>
<keyword evidence="5" id="KW-1185">Reference proteome</keyword>
<feature type="domain" description="Aldehyde dehydrogenase" evidence="3">
    <location>
        <begin position="22"/>
        <end position="480"/>
    </location>
</feature>
<comment type="caution">
    <text evidence="4">The sequence shown here is derived from an EMBL/GenBank/DDBJ whole genome shotgun (WGS) entry which is preliminary data.</text>
</comment>
<dbReference type="EMBL" id="LFBU01000001">
    <property type="protein sequence ID" value="KMQ76240.1"/>
    <property type="molecule type" value="Genomic_DNA"/>
</dbReference>
<dbReference type="EC" id="1.2.1.16" evidence="4"/>
<dbReference type="InterPro" id="IPR015590">
    <property type="entry name" value="Aldehyde_DH_dom"/>
</dbReference>
<dbReference type="RefSeq" id="WP_156182760.1">
    <property type="nucleotide sequence ID" value="NZ_LFBU01000001.1"/>
</dbReference>
<dbReference type="GO" id="GO:0004777">
    <property type="term" value="F:succinate-semialdehyde dehydrogenase (NAD+) activity"/>
    <property type="evidence" value="ECO:0007669"/>
    <property type="project" value="TreeGrafter"/>
</dbReference>
<dbReference type="GO" id="GO:0009450">
    <property type="term" value="P:gamma-aminobutyric acid catabolic process"/>
    <property type="evidence" value="ECO:0007669"/>
    <property type="project" value="TreeGrafter"/>
</dbReference>
<proteinExistence type="inferred from homology"/>
<evidence type="ECO:0000259" key="3">
    <source>
        <dbReference type="Pfam" id="PF00171"/>
    </source>
</evidence>
<dbReference type="GO" id="GO:0102810">
    <property type="term" value="F:glutarate-semialdehyde dehydrogenase (NADP+) activity"/>
    <property type="evidence" value="ECO:0007669"/>
    <property type="project" value="UniProtKB-EC"/>
</dbReference>
<organism evidence="4 5">
    <name type="scientific">Marinobacter subterrani</name>
    <dbReference type="NCBI Taxonomy" id="1658765"/>
    <lineage>
        <taxon>Bacteria</taxon>
        <taxon>Pseudomonadati</taxon>
        <taxon>Pseudomonadota</taxon>
        <taxon>Gammaproteobacteria</taxon>
        <taxon>Pseudomonadales</taxon>
        <taxon>Marinobacteraceae</taxon>
        <taxon>Marinobacter</taxon>
    </lineage>
</organism>
<dbReference type="EC" id="1.2.1.20" evidence="4"/>
<dbReference type="Gene3D" id="3.40.309.10">
    <property type="entry name" value="Aldehyde Dehydrogenase, Chain A, domain 2"/>
    <property type="match status" value="1"/>
</dbReference>
<dbReference type="Gene3D" id="3.40.605.10">
    <property type="entry name" value="Aldehyde Dehydrogenase, Chain A, domain 1"/>
    <property type="match status" value="1"/>
</dbReference>
<dbReference type="SUPFAM" id="SSF53720">
    <property type="entry name" value="ALDH-like"/>
    <property type="match status" value="1"/>
</dbReference>
<name>A0A0J7M5L6_9GAMM</name>
<dbReference type="FunFam" id="3.40.309.10:FF:000004">
    <property type="entry name" value="Succinate-semialdehyde dehydrogenase I"/>
    <property type="match status" value="1"/>
</dbReference>
<dbReference type="AlphaFoldDB" id="A0A0J7M5L6"/>
<dbReference type="Pfam" id="PF00171">
    <property type="entry name" value="Aldedh"/>
    <property type="match status" value="1"/>
</dbReference>
<dbReference type="PATRIC" id="fig|1658765.3.peg.2470"/>
<accession>A0A0J7M5L6</accession>
<protein>
    <submittedName>
        <fullName evidence="4">Acyl-CoA reductase or other NAD-dependent aldehyde dehydrogenase</fullName>
        <ecNumber evidence="4">1.2.1.16</ecNumber>
        <ecNumber evidence="4">1.2.1.20</ecNumber>
        <ecNumber evidence="4">1.2.1.79</ecNumber>
    </submittedName>
</protein>
<dbReference type="STRING" id="1658765.Msub_12450"/>
<dbReference type="InterPro" id="IPR016161">
    <property type="entry name" value="Ald_DH/histidinol_DH"/>
</dbReference>
<dbReference type="FunFam" id="3.40.605.10:FF:000007">
    <property type="entry name" value="NAD/NADP-dependent betaine aldehyde dehydrogenase"/>
    <property type="match status" value="1"/>
</dbReference>
<dbReference type="PANTHER" id="PTHR43353">
    <property type="entry name" value="SUCCINATE-SEMIALDEHYDE DEHYDROGENASE, MITOCHONDRIAL"/>
    <property type="match status" value="1"/>
</dbReference>
<dbReference type="EC" id="1.2.1.79" evidence="4"/>
<dbReference type="PANTHER" id="PTHR43353:SF5">
    <property type="entry name" value="SUCCINATE-SEMIALDEHYDE DEHYDROGENASE, MITOCHONDRIAL"/>
    <property type="match status" value="1"/>
</dbReference>
<comment type="similarity">
    <text evidence="1">Belongs to the aldehyde dehydrogenase family.</text>
</comment>
<keyword evidence="2 4" id="KW-0560">Oxidoreductase</keyword>
<dbReference type="InterPro" id="IPR016163">
    <property type="entry name" value="Ald_DH_C"/>
</dbReference>